<dbReference type="NCBIfam" id="NF033819">
    <property type="entry name" value="IS66_TnpB"/>
    <property type="match status" value="1"/>
</dbReference>
<organism evidence="1 3">
    <name type="scientific">Rhodobacter viridis</name>
    <dbReference type="NCBI Taxonomy" id="1054202"/>
    <lineage>
        <taxon>Bacteria</taxon>
        <taxon>Pseudomonadati</taxon>
        <taxon>Pseudomonadota</taxon>
        <taxon>Alphaproteobacteria</taxon>
        <taxon>Rhodobacterales</taxon>
        <taxon>Rhodobacter group</taxon>
        <taxon>Rhodobacter</taxon>
    </lineage>
</organism>
<name>A0A318TME7_9RHOB</name>
<dbReference type="PANTHER" id="PTHR36455:SF1">
    <property type="entry name" value="BLR8292 PROTEIN"/>
    <property type="match status" value="1"/>
</dbReference>
<gene>
    <name evidence="2" type="ORF">C8J30_12220</name>
    <name evidence="1" type="ORF">C8J30_1415</name>
</gene>
<protein>
    <submittedName>
        <fullName evidence="1">Transposase</fullName>
    </submittedName>
</protein>
<evidence type="ECO:0000313" key="2">
    <source>
        <dbReference type="EMBL" id="PYF06937.1"/>
    </source>
</evidence>
<dbReference type="EMBL" id="QJTK01000022">
    <property type="protein sequence ID" value="PYF06937.1"/>
    <property type="molecule type" value="Genomic_DNA"/>
</dbReference>
<dbReference type="PANTHER" id="PTHR36455">
    <property type="match status" value="1"/>
</dbReference>
<dbReference type="EMBL" id="QJTK01000041">
    <property type="protein sequence ID" value="PYF05926.1"/>
    <property type="molecule type" value="Genomic_DNA"/>
</dbReference>
<accession>A0A318TME7</accession>
<dbReference type="Pfam" id="PF05717">
    <property type="entry name" value="TnpB_IS66"/>
    <property type="match status" value="1"/>
</dbReference>
<evidence type="ECO:0000313" key="3">
    <source>
        <dbReference type="Proteomes" id="UP000247727"/>
    </source>
</evidence>
<evidence type="ECO:0000313" key="1">
    <source>
        <dbReference type="EMBL" id="PYF05926.1"/>
    </source>
</evidence>
<keyword evidence="3" id="KW-1185">Reference proteome</keyword>
<sequence length="116" mass="13184">MSYHTPSYRIYLATEPIDFRKGMDGLVAHVASQFQLDPFDGAIWVFRSRRADKLKMIVWDGTGLVLTMKRLDGKRFVWPKAQSGPMMLNQVQFDALFAGVDWRGIAVNAPRKPVIA</sequence>
<dbReference type="Proteomes" id="UP000247727">
    <property type="component" value="Unassembled WGS sequence"/>
</dbReference>
<dbReference type="InterPro" id="IPR008878">
    <property type="entry name" value="Transposase_IS66_Orf2"/>
</dbReference>
<dbReference type="RefSeq" id="WP_055209617.1">
    <property type="nucleotide sequence ID" value="NZ_QJTK01000022.1"/>
</dbReference>
<proteinExistence type="predicted"/>
<dbReference type="OrthoDB" id="9801450at2"/>
<reference evidence="1 3" key="1">
    <citation type="submission" date="2018-06" db="EMBL/GenBank/DDBJ databases">
        <title>Genomic Encyclopedia of Type Strains, Phase III (KMG-III): the genomes of soil and plant-associated and newly described type strains.</title>
        <authorList>
            <person name="Whitman W."/>
        </authorList>
    </citation>
    <scope>NUCLEOTIDE SEQUENCE [LARGE SCALE GENOMIC DNA]</scope>
    <source>
        <strain evidence="1 3">JA737</strain>
    </source>
</reference>
<dbReference type="AlphaFoldDB" id="A0A318TME7"/>
<comment type="caution">
    <text evidence="1">The sequence shown here is derived from an EMBL/GenBank/DDBJ whole genome shotgun (WGS) entry which is preliminary data.</text>
</comment>